<dbReference type="OrthoDB" id="9787621at2"/>
<dbReference type="EMBL" id="FNVQ01000001">
    <property type="protein sequence ID" value="SEF62760.1"/>
    <property type="molecule type" value="Genomic_DNA"/>
</dbReference>
<evidence type="ECO:0000259" key="3">
    <source>
        <dbReference type="Pfam" id="PF01979"/>
    </source>
</evidence>
<dbReference type="PANTHER" id="PTHR43794">
    <property type="entry name" value="AMINOHYDROLASE SSNA-RELATED"/>
    <property type="match status" value="1"/>
</dbReference>
<gene>
    <name evidence="4" type="ORF">SAMN05444390_10190</name>
</gene>
<proteinExistence type="inferred from homology"/>
<sequence length="449" mass="49403">MNRFAITNVAIFTVNPDDRVIANGTVIVEEGRIAAVGHRSELELPADLPRVDCNGRRALLPGLVDSHSHSSLMRGVSENMQLMEWLPYYQREFRAMTPDDAYHAARLSYLEALKNGTTCVMDMYRFMDRCAEAGREIGLRVNLAPYVADMPGLDFFATLEENRRLIDSHHGANSGRIQVWMGLEHLFYCSPDAYAHALGCAREFGLKIHTHACEQKEEEAAVTRHFGKRSIAMLDQYGVLGENTLLAHCVWLNDDEIKLLADRGTRVAHCPVSNAKLASGVARVPEMLEAGIRVGLGTDGNVCNNSLDLFEEMKFASLIQKATRLDPVAMPAAQMLRMATLGSAEVLGLDDQIGSIEVGKRADMILLDIGQPNLTPYCLDEQGGNLLWNLVFSARGSNVTDVWVDGECLISEGEPTRVSQSLIVSQAQIIAHSLIARCDALPTQPSVIN</sequence>
<dbReference type="InterPro" id="IPR050287">
    <property type="entry name" value="MTA/SAH_deaminase"/>
</dbReference>
<reference evidence="4 5" key="1">
    <citation type="submission" date="2016-10" db="EMBL/GenBank/DDBJ databases">
        <authorList>
            <person name="de Groot N.N."/>
        </authorList>
    </citation>
    <scope>NUCLEOTIDE SEQUENCE [LARGE SCALE GENOMIC DNA]</scope>
    <source>
        <strain evidence="4 5">DSM 22012</strain>
    </source>
</reference>
<dbReference type="SUPFAM" id="SSF51338">
    <property type="entry name" value="Composite domain of metallo-dependent hydrolases"/>
    <property type="match status" value="1"/>
</dbReference>
<comment type="similarity">
    <text evidence="1">Belongs to the metallo-dependent hydrolases superfamily. ATZ/TRZ family.</text>
</comment>
<evidence type="ECO:0000313" key="4">
    <source>
        <dbReference type="EMBL" id="SEF62760.1"/>
    </source>
</evidence>
<feature type="domain" description="Amidohydrolase-related" evidence="3">
    <location>
        <begin position="59"/>
        <end position="407"/>
    </location>
</feature>
<dbReference type="InterPro" id="IPR032466">
    <property type="entry name" value="Metal_Hydrolase"/>
</dbReference>
<organism evidence="4 5">
    <name type="scientific">Marinobacterium lutimaris</name>
    <dbReference type="NCBI Taxonomy" id="568106"/>
    <lineage>
        <taxon>Bacteria</taxon>
        <taxon>Pseudomonadati</taxon>
        <taxon>Pseudomonadota</taxon>
        <taxon>Gammaproteobacteria</taxon>
        <taxon>Oceanospirillales</taxon>
        <taxon>Oceanospirillaceae</taxon>
        <taxon>Marinobacterium</taxon>
    </lineage>
</organism>
<dbReference type="GO" id="GO:0016810">
    <property type="term" value="F:hydrolase activity, acting on carbon-nitrogen (but not peptide) bonds"/>
    <property type="evidence" value="ECO:0007669"/>
    <property type="project" value="InterPro"/>
</dbReference>
<dbReference type="CDD" id="cd01298">
    <property type="entry name" value="ATZ_TRZ_like"/>
    <property type="match status" value="1"/>
</dbReference>
<dbReference type="InterPro" id="IPR011059">
    <property type="entry name" value="Metal-dep_hydrolase_composite"/>
</dbReference>
<dbReference type="RefSeq" id="WP_104001122.1">
    <property type="nucleotide sequence ID" value="NZ_FNVQ01000001.1"/>
</dbReference>
<evidence type="ECO:0000256" key="2">
    <source>
        <dbReference type="ARBA" id="ARBA00022801"/>
    </source>
</evidence>
<evidence type="ECO:0000313" key="5">
    <source>
        <dbReference type="Proteomes" id="UP000236745"/>
    </source>
</evidence>
<dbReference type="Gene3D" id="2.30.40.10">
    <property type="entry name" value="Urease, subunit C, domain 1"/>
    <property type="match status" value="1"/>
</dbReference>
<dbReference type="Proteomes" id="UP000236745">
    <property type="component" value="Unassembled WGS sequence"/>
</dbReference>
<dbReference type="Gene3D" id="3.20.20.140">
    <property type="entry name" value="Metal-dependent hydrolases"/>
    <property type="match status" value="1"/>
</dbReference>
<keyword evidence="5" id="KW-1185">Reference proteome</keyword>
<accession>A0A1H5TIZ9</accession>
<keyword evidence="2" id="KW-0378">Hydrolase</keyword>
<name>A0A1H5TIZ9_9GAMM</name>
<protein>
    <submittedName>
        <fullName evidence="4">5-methylthioadenosine/S-adenosylhomocysteine deaminase</fullName>
    </submittedName>
</protein>
<dbReference type="InterPro" id="IPR006680">
    <property type="entry name" value="Amidohydro-rel"/>
</dbReference>
<dbReference type="Pfam" id="PF01979">
    <property type="entry name" value="Amidohydro_1"/>
    <property type="match status" value="1"/>
</dbReference>
<dbReference type="PANTHER" id="PTHR43794:SF11">
    <property type="entry name" value="AMIDOHYDROLASE-RELATED DOMAIN-CONTAINING PROTEIN"/>
    <property type="match status" value="1"/>
</dbReference>
<evidence type="ECO:0000256" key="1">
    <source>
        <dbReference type="ARBA" id="ARBA00006745"/>
    </source>
</evidence>
<dbReference type="SUPFAM" id="SSF51556">
    <property type="entry name" value="Metallo-dependent hydrolases"/>
    <property type="match status" value="1"/>
</dbReference>
<dbReference type="AlphaFoldDB" id="A0A1H5TIZ9"/>